<dbReference type="VEuPathDB" id="FungiDB:MYCFIDRAFT_174464"/>
<gene>
    <name evidence="2" type="ORF">MYCFIDRAFT_174464</name>
</gene>
<accession>M3B0M8</accession>
<dbReference type="EMBL" id="KB446558">
    <property type="protein sequence ID" value="EME82963.1"/>
    <property type="molecule type" value="Genomic_DNA"/>
</dbReference>
<organism evidence="2 3">
    <name type="scientific">Pseudocercospora fijiensis (strain CIRAD86)</name>
    <name type="common">Black leaf streak disease fungus</name>
    <name type="synonym">Mycosphaerella fijiensis</name>
    <dbReference type="NCBI Taxonomy" id="383855"/>
    <lineage>
        <taxon>Eukaryota</taxon>
        <taxon>Fungi</taxon>
        <taxon>Dikarya</taxon>
        <taxon>Ascomycota</taxon>
        <taxon>Pezizomycotina</taxon>
        <taxon>Dothideomycetes</taxon>
        <taxon>Dothideomycetidae</taxon>
        <taxon>Mycosphaerellales</taxon>
        <taxon>Mycosphaerellaceae</taxon>
        <taxon>Pseudocercospora</taxon>
    </lineage>
</organism>
<dbReference type="HOGENOM" id="CLU_567569_0_0_1"/>
<protein>
    <submittedName>
        <fullName evidence="2">Uncharacterized protein</fullName>
    </submittedName>
</protein>
<proteinExistence type="predicted"/>
<reference evidence="2 3" key="1">
    <citation type="journal article" date="2012" name="PLoS Pathog.">
        <title>Diverse lifestyles and strategies of plant pathogenesis encoded in the genomes of eighteen Dothideomycetes fungi.</title>
        <authorList>
            <person name="Ohm R.A."/>
            <person name="Feau N."/>
            <person name="Henrissat B."/>
            <person name="Schoch C.L."/>
            <person name="Horwitz B.A."/>
            <person name="Barry K.W."/>
            <person name="Condon B.J."/>
            <person name="Copeland A.C."/>
            <person name="Dhillon B."/>
            <person name="Glaser F."/>
            <person name="Hesse C.N."/>
            <person name="Kosti I."/>
            <person name="LaButti K."/>
            <person name="Lindquist E.A."/>
            <person name="Lucas S."/>
            <person name="Salamov A.A."/>
            <person name="Bradshaw R.E."/>
            <person name="Ciuffetti L."/>
            <person name="Hamelin R.C."/>
            <person name="Kema G.H.J."/>
            <person name="Lawrence C."/>
            <person name="Scott J.A."/>
            <person name="Spatafora J.W."/>
            <person name="Turgeon B.G."/>
            <person name="de Wit P.J.G.M."/>
            <person name="Zhong S."/>
            <person name="Goodwin S.B."/>
            <person name="Grigoriev I.V."/>
        </authorList>
    </citation>
    <scope>NUCLEOTIDE SEQUENCE [LARGE SCALE GENOMIC DNA]</scope>
    <source>
        <strain evidence="2 3">CIRAD86</strain>
    </source>
</reference>
<keyword evidence="3" id="KW-1185">Reference proteome</keyword>
<evidence type="ECO:0000313" key="2">
    <source>
        <dbReference type="EMBL" id="EME82963.1"/>
    </source>
</evidence>
<evidence type="ECO:0000256" key="1">
    <source>
        <dbReference type="SAM" id="MobiDB-lite"/>
    </source>
</evidence>
<name>M3B0M8_PSEFD</name>
<dbReference type="GeneID" id="19333189"/>
<feature type="compositionally biased region" description="Polar residues" evidence="1">
    <location>
        <begin position="12"/>
        <end position="25"/>
    </location>
</feature>
<dbReference type="OrthoDB" id="10693759at2759"/>
<dbReference type="AlphaFoldDB" id="M3B0M8"/>
<dbReference type="eggNOG" id="ENOG502RHK4">
    <property type="taxonomic scope" value="Eukaryota"/>
</dbReference>
<dbReference type="Proteomes" id="UP000016932">
    <property type="component" value="Unassembled WGS sequence"/>
</dbReference>
<evidence type="ECO:0000313" key="3">
    <source>
        <dbReference type="Proteomes" id="UP000016932"/>
    </source>
</evidence>
<feature type="region of interest" description="Disordered" evidence="1">
    <location>
        <begin position="1"/>
        <end position="25"/>
    </location>
</feature>
<dbReference type="KEGG" id="pfj:MYCFIDRAFT_174464"/>
<sequence>MISFKAMLPTPEASTSTPSDVGTAQPASDASELEAICWQFLICCTTSLRISLHMLLDSVMLILWKNCFRTGNDTPQPSLRHSNRLTTCCFRQEVVQKNPELQLHYVSAVTEVREKDGYAEVQMFTEITGMPAGIRRSVLNIFHWRKDKSQDGAWLLVQDDRFTSPTDLEFGAQQRPHQAPGPERTSRLQLTSQEYGLSSTGILYAALFGPESCKRRPERIDRNGWMAGTPCYHLRKAWRRPLSYATIPLRSGALVRHNGPRFEPLWLCARLREALAELAPSRSCRLHRDIDLLGAITARPADTRMALTSNEKRSPASIGSLIISNIYDAFERPKHDPAKAHIKAKGDPINCLAIRRSLSRFLIKELKILEQFKMACLSCQEVSAFPTSSFQIPLWSINHHQRAFPAISAAELAEHVILTSDVVNLDHSHSTALSAKAGGLESAGLPASSTVHARTDSRPSPWFVMHRGNFCARVVGGEPTT</sequence>
<dbReference type="RefSeq" id="XP_007926331.1">
    <property type="nucleotide sequence ID" value="XM_007928140.1"/>
</dbReference>